<dbReference type="EnsemblMetazoa" id="XM_019914530.1">
    <property type="protein sequence ID" value="XP_019770089.1"/>
    <property type="gene ID" value="LOC109544392"/>
</dbReference>
<reference evidence="2" key="1">
    <citation type="journal article" date="2013" name="Genome Biol.">
        <title>Draft genome of the mountain pine beetle, Dendroctonus ponderosae Hopkins, a major forest pest.</title>
        <authorList>
            <person name="Keeling C.I."/>
            <person name="Yuen M.M."/>
            <person name="Liao N.Y."/>
            <person name="Docking T.R."/>
            <person name="Chan S.K."/>
            <person name="Taylor G.A."/>
            <person name="Palmquist D.L."/>
            <person name="Jackman S.D."/>
            <person name="Nguyen A."/>
            <person name="Li M."/>
            <person name="Henderson H."/>
            <person name="Janes J.K."/>
            <person name="Zhao Y."/>
            <person name="Pandoh P."/>
            <person name="Moore R."/>
            <person name="Sperling F.A."/>
            <person name="Huber D.P."/>
            <person name="Birol I."/>
            <person name="Jones S.J."/>
            <person name="Bohlmann J."/>
        </authorList>
    </citation>
    <scope>NUCLEOTIDE SEQUENCE</scope>
</reference>
<name>A0AAR5QA36_DENPD</name>
<dbReference type="AlphaFoldDB" id="A0AAR5QA36"/>
<protein>
    <submittedName>
        <fullName evidence="1">Uncharacterized protein</fullName>
    </submittedName>
</protein>
<dbReference type="Proteomes" id="UP000019118">
    <property type="component" value="Unassembled WGS sequence"/>
</dbReference>
<dbReference type="KEGG" id="dpa:109544392"/>
<reference evidence="1" key="2">
    <citation type="submission" date="2024-08" db="UniProtKB">
        <authorList>
            <consortium name="EnsemblMetazoa"/>
        </authorList>
    </citation>
    <scope>IDENTIFICATION</scope>
</reference>
<evidence type="ECO:0000313" key="2">
    <source>
        <dbReference type="Proteomes" id="UP000019118"/>
    </source>
</evidence>
<accession>A0AAR5QA36</accession>
<organism evidence="1 2">
    <name type="scientific">Dendroctonus ponderosae</name>
    <name type="common">Mountain pine beetle</name>
    <dbReference type="NCBI Taxonomy" id="77166"/>
    <lineage>
        <taxon>Eukaryota</taxon>
        <taxon>Metazoa</taxon>
        <taxon>Ecdysozoa</taxon>
        <taxon>Arthropoda</taxon>
        <taxon>Hexapoda</taxon>
        <taxon>Insecta</taxon>
        <taxon>Pterygota</taxon>
        <taxon>Neoptera</taxon>
        <taxon>Endopterygota</taxon>
        <taxon>Coleoptera</taxon>
        <taxon>Polyphaga</taxon>
        <taxon>Cucujiformia</taxon>
        <taxon>Curculionidae</taxon>
        <taxon>Scolytinae</taxon>
        <taxon>Dendroctonus</taxon>
    </lineage>
</organism>
<dbReference type="GeneID" id="109544392"/>
<dbReference type="RefSeq" id="XP_019770089.1">
    <property type="nucleotide sequence ID" value="XM_019914530.2"/>
</dbReference>
<evidence type="ECO:0000313" key="1">
    <source>
        <dbReference type="EnsemblMetazoa" id="XP_019770089.1"/>
    </source>
</evidence>
<sequence>MSDKLFDEMYIVSSDAERQFGDQKNIFYDRESDASHSVKSALRAFDRDNGNLSSYYQEKVIPKLTDRSHNFFKWLIDSELLSANVACPNSKHDQNCLNKMELVIANGLYDSYQLRCKNCCRRESIRKHSIFYGIKCNLRSAIRILYGWCKGMDLEIMSNILGLDKHIIGTMYNRTTKVVNNCLRLLRNLGGNNVVVLIDIYPHLMSNQRALIKSSRPILCITQISGIPQKYWLEALDYWDPNNSADVTKITNQVHSIISSRVHPESTLVLPINSTLSFTHLAAKLKDQYCKVRCLDDLTKCSSSSEVLSSVLETIWNVPLAICEEAQYFNPDYVGQFLTKHIWNKVYEEDSFVELIGLIANETKRNEIDYCLNV</sequence>
<keyword evidence="2" id="KW-1185">Reference proteome</keyword>
<proteinExistence type="predicted"/>